<evidence type="ECO:0008006" key="4">
    <source>
        <dbReference type="Google" id="ProtNLM"/>
    </source>
</evidence>
<name>A0A378I7N4_9GAMM</name>
<dbReference type="RefSeq" id="WP_115302164.1">
    <property type="nucleotide sequence ID" value="NZ_CAAAHO010000001.1"/>
</dbReference>
<evidence type="ECO:0000313" key="3">
    <source>
        <dbReference type="Proteomes" id="UP000254968"/>
    </source>
</evidence>
<gene>
    <name evidence="2" type="ORF">NCTC13315_00943</name>
</gene>
<sequence>MRKVVLSLLAAGAFISAPVLAMNHSLNAGVSVEYELPVNAPEVFTNFTFFKVHAICKIQTQDESNVIHIKALNRSGQVNGQVINTGDELDLTLHNGETIDLVAESAAQVELTNKGEHLIKAKCQIN</sequence>
<accession>A0A378I7N4</accession>
<keyword evidence="3" id="KW-1185">Reference proteome</keyword>
<feature type="signal peptide" evidence="1">
    <location>
        <begin position="1"/>
        <end position="21"/>
    </location>
</feature>
<evidence type="ECO:0000256" key="1">
    <source>
        <dbReference type="SAM" id="SignalP"/>
    </source>
</evidence>
<dbReference type="OrthoDB" id="5641564at2"/>
<reference evidence="2 3" key="1">
    <citation type="submission" date="2018-06" db="EMBL/GenBank/DDBJ databases">
        <authorList>
            <consortium name="Pathogen Informatics"/>
            <person name="Doyle S."/>
        </authorList>
    </citation>
    <scope>NUCLEOTIDE SEQUENCE [LARGE SCALE GENOMIC DNA]</scope>
    <source>
        <strain evidence="2 3">NCTC13315</strain>
    </source>
</reference>
<proteinExistence type="predicted"/>
<feature type="chain" id="PRO_5016573244" description="Transmembrane protein" evidence="1">
    <location>
        <begin position="22"/>
        <end position="126"/>
    </location>
</feature>
<dbReference type="AlphaFoldDB" id="A0A378I7N4"/>
<dbReference type="Proteomes" id="UP000254968">
    <property type="component" value="Unassembled WGS sequence"/>
</dbReference>
<evidence type="ECO:0000313" key="2">
    <source>
        <dbReference type="EMBL" id="STX28414.1"/>
    </source>
</evidence>
<organism evidence="2 3">
    <name type="scientific">Legionella beliardensis</name>
    <dbReference type="NCBI Taxonomy" id="91822"/>
    <lineage>
        <taxon>Bacteria</taxon>
        <taxon>Pseudomonadati</taxon>
        <taxon>Pseudomonadota</taxon>
        <taxon>Gammaproteobacteria</taxon>
        <taxon>Legionellales</taxon>
        <taxon>Legionellaceae</taxon>
        <taxon>Legionella</taxon>
    </lineage>
</organism>
<protein>
    <recommendedName>
        <fullName evidence="4">Transmembrane protein</fullName>
    </recommendedName>
</protein>
<dbReference type="EMBL" id="UGNV01000001">
    <property type="protein sequence ID" value="STX28414.1"/>
    <property type="molecule type" value="Genomic_DNA"/>
</dbReference>
<keyword evidence="1" id="KW-0732">Signal</keyword>